<evidence type="ECO:0000256" key="10">
    <source>
        <dbReference type="SAM" id="MobiDB-lite"/>
    </source>
</evidence>
<reference evidence="12 13" key="1">
    <citation type="submission" date="2024-05" db="EMBL/GenBank/DDBJ databases">
        <authorList>
            <person name="Wallberg A."/>
        </authorList>
    </citation>
    <scope>NUCLEOTIDE SEQUENCE [LARGE SCALE GENOMIC DNA]</scope>
</reference>
<dbReference type="InterPro" id="IPR010666">
    <property type="entry name" value="Znf_GRF"/>
</dbReference>
<keyword evidence="3" id="KW-0378">Hydrolase</keyword>
<evidence type="ECO:0000313" key="12">
    <source>
        <dbReference type="EMBL" id="CAL4178860.1"/>
    </source>
</evidence>
<evidence type="ECO:0000256" key="2">
    <source>
        <dbReference type="ARBA" id="ARBA00022771"/>
    </source>
</evidence>
<dbReference type="GO" id="GO:0005634">
    <property type="term" value="C:nucleus"/>
    <property type="evidence" value="ECO:0007669"/>
    <property type="project" value="TreeGrafter"/>
</dbReference>
<keyword evidence="5 7" id="KW-0460">Magnesium</keyword>
<feature type="domain" description="GRF-type" evidence="11">
    <location>
        <begin position="422"/>
        <end position="469"/>
    </location>
</feature>
<dbReference type="PANTHER" id="PTHR22748:SF4">
    <property type="entry name" value="DNA-(APURINIC OR APYRIMIDINIC SITE) ENDONUCLEASE 2"/>
    <property type="match status" value="1"/>
</dbReference>
<keyword evidence="2 9" id="KW-0863">Zinc-finger</keyword>
<keyword evidence="6" id="KW-0539">Nucleus</keyword>
<feature type="compositionally biased region" description="Polar residues" evidence="10">
    <location>
        <begin position="14"/>
        <end position="23"/>
    </location>
</feature>
<proteinExistence type="predicted"/>
<protein>
    <recommendedName>
        <fullName evidence="11">GRF-type domain-containing protein</fullName>
    </recommendedName>
</protein>
<dbReference type="InterPro" id="IPR036691">
    <property type="entry name" value="Endo/exonu/phosph_ase_sf"/>
</dbReference>
<keyword evidence="1 7" id="KW-0479">Metal-binding</keyword>
<feature type="compositionally biased region" description="Low complexity" evidence="10">
    <location>
        <begin position="397"/>
        <end position="408"/>
    </location>
</feature>
<evidence type="ECO:0000256" key="1">
    <source>
        <dbReference type="ARBA" id="ARBA00022723"/>
    </source>
</evidence>
<evidence type="ECO:0000256" key="5">
    <source>
        <dbReference type="ARBA" id="ARBA00022842"/>
    </source>
</evidence>
<sequence>MVVARQAKSKDRSLGQSLTTPHTPRQDVQKKMHRHLETFSCSVNTSTPGCGALDVPVYLILFRATASLEITSRVQIFGATPDYGQSYEYCWPKGPVKYHKRFRYHPIFPLHFDAPYRERCKAQMMTEKVASLLGYGDSSLVTVNKLQNLLLSAWTSINASEFSLKSELVSGPITPMDSFVTLSSGLSVIYGNLYFHQHQKDAFTCWNTLTNARSTNYGTRIDYIFCDMDFIRFIKDSQVLQDVMGSDHCPVVVTVEAVIVPAAKLPPLCTKFFPEFQGQQQKLSSYFSAAPLASSQSRYKSENSLSLQNSSIQISNKRKSEGENSACVGNKKLCKEIKPKQKSINSFFTSKIKSQSETEKLQINSKSSNNVKEQEEAKENEEILKLVADYERKNTESNKSSSASNKQSWGFLMKGPKPAPHCPGHKEACALRTVKKKGPNFNKQFYACARGAGKEGDPNAQCNFFKWLS</sequence>
<evidence type="ECO:0000256" key="3">
    <source>
        <dbReference type="ARBA" id="ARBA00022801"/>
    </source>
</evidence>
<feature type="site" description="Important for catalytic activity" evidence="8">
    <location>
        <position position="222"/>
    </location>
</feature>
<dbReference type="Gene3D" id="3.60.10.10">
    <property type="entry name" value="Endonuclease/exonuclease/phosphatase"/>
    <property type="match status" value="1"/>
</dbReference>
<keyword evidence="13" id="KW-1185">Reference proteome</keyword>
<evidence type="ECO:0000256" key="7">
    <source>
        <dbReference type="PIRSR" id="PIRSR604808-2"/>
    </source>
</evidence>
<gene>
    <name evidence="12" type="ORF">MNOR_LOCUS35079</name>
</gene>
<evidence type="ECO:0000256" key="8">
    <source>
        <dbReference type="PIRSR" id="PIRSR604808-3"/>
    </source>
</evidence>
<evidence type="ECO:0000313" key="13">
    <source>
        <dbReference type="Proteomes" id="UP001497623"/>
    </source>
</evidence>
<feature type="site" description="Interaction with DNA substrate" evidence="8">
    <location>
        <position position="248"/>
    </location>
</feature>
<keyword evidence="7" id="KW-0464">Manganese</keyword>
<dbReference type="AlphaFoldDB" id="A0AAV2SA91"/>
<dbReference type="EMBL" id="CAXKWB010056868">
    <property type="protein sequence ID" value="CAL4178860.1"/>
    <property type="molecule type" value="Genomic_DNA"/>
</dbReference>
<feature type="region of interest" description="Disordered" evidence="10">
    <location>
        <begin position="358"/>
        <end position="378"/>
    </location>
</feature>
<feature type="binding site" evidence="7">
    <location>
        <position position="248"/>
    </location>
    <ligand>
        <name>Mg(2+)</name>
        <dbReference type="ChEBI" id="CHEBI:18420"/>
        <label>1</label>
    </ligand>
</feature>
<comment type="caution">
    <text evidence="12">The sequence shown here is derived from an EMBL/GenBank/DDBJ whole genome shotgun (WGS) entry which is preliminary data.</text>
</comment>
<feature type="binding site" evidence="7">
    <location>
        <position position="247"/>
    </location>
    <ligand>
        <name>Mg(2+)</name>
        <dbReference type="ChEBI" id="CHEBI:18420"/>
        <label>1</label>
    </ligand>
</feature>
<organism evidence="12 13">
    <name type="scientific">Meganyctiphanes norvegica</name>
    <name type="common">Northern krill</name>
    <name type="synonym">Thysanopoda norvegica</name>
    <dbReference type="NCBI Taxonomy" id="48144"/>
    <lineage>
        <taxon>Eukaryota</taxon>
        <taxon>Metazoa</taxon>
        <taxon>Ecdysozoa</taxon>
        <taxon>Arthropoda</taxon>
        <taxon>Crustacea</taxon>
        <taxon>Multicrustacea</taxon>
        <taxon>Malacostraca</taxon>
        <taxon>Eumalacostraca</taxon>
        <taxon>Eucarida</taxon>
        <taxon>Euphausiacea</taxon>
        <taxon>Euphausiidae</taxon>
        <taxon>Meganyctiphanes</taxon>
    </lineage>
</organism>
<dbReference type="SUPFAM" id="SSF56219">
    <property type="entry name" value="DNase I-like"/>
    <property type="match status" value="1"/>
</dbReference>
<dbReference type="GO" id="GO:0008311">
    <property type="term" value="F:double-stranded DNA 3'-5' DNA exonuclease activity"/>
    <property type="evidence" value="ECO:0007669"/>
    <property type="project" value="TreeGrafter"/>
</dbReference>
<comment type="cofactor">
    <cofactor evidence="7">
        <name>Mg(2+)</name>
        <dbReference type="ChEBI" id="CHEBI:18420"/>
    </cofactor>
    <cofactor evidence="7">
        <name>Mn(2+)</name>
        <dbReference type="ChEBI" id="CHEBI:29035"/>
    </cofactor>
    <text evidence="7">Probably binds two magnesium or manganese ions per subunit.</text>
</comment>
<feature type="region of interest" description="Disordered" evidence="10">
    <location>
        <begin position="1"/>
        <end position="29"/>
    </location>
</feature>
<feature type="non-terminal residue" evidence="12">
    <location>
        <position position="469"/>
    </location>
</feature>
<dbReference type="GO" id="GO:0003906">
    <property type="term" value="F:DNA-(apurinic or apyrimidinic site) endonuclease activity"/>
    <property type="evidence" value="ECO:0007669"/>
    <property type="project" value="TreeGrafter"/>
</dbReference>
<name>A0AAV2SA91_MEGNR</name>
<dbReference type="GO" id="GO:0008081">
    <property type="term" value="F:phosphoric diester hydrolase activity"/>
    <property type="evidence" value="ECO:0007669"/>
    <property type="project" value="TreeGrafter"/>
</dbReference>
<evidence type="ECO:0000256" key="4">
    <source>
        <dbReference type="ARBA" id="ARBA00022833"/>
    </source>
</evidence>
<evidence type="ECO:0000256" key="9">
    <source>
        <dbReference type="PROSITE-ProRule" id="PRU01343"/>
    </source>
</evidence>
<feature type="region of interest" description="Disordered" evidence="10">
    <location>
        <begin position="394"/>
        <end position="418"/>
    </location>
</feature>
<dbReference type="Pfam" id="PF06839">
    <property type="entry name" value="Zn_ribbon_GRF"/>
    <property type="match status" value="1"/>
</dbReference>
<evidence type="ECO:0000256" key="6">
    <source>
        <dbReference type="ARBA" id="ARBA00023242"/>
    </source>
</evidence>
<dbReference type="Proteomes" id="UP001497623">
    <property type="component" value="Unassembled WGS sequence"/>
</dbReference>
<keyword evidence="4" id="KW-0862">Zinc</keyword>
<dbReference type="InterPro" id="IPR004808">
    <property type="entry name" value="AP_endonuc_1"/>
</dbReference>
<dbReference type="GO" id="GO:0008270">
    <property type="term" value="F:zinc ion binding"/>
    <property type="evidence" value="ECO:0007669"/>
    <property type="project" value="UniProtKB-KW"/>
</dbReference>
<evidence type="ECO:0000259" key="11">
    <source>
        <dbReference type="PROSITE" id="PS51999"/>
    </source>
</evidence>
<dbReference type="GO" id="GO:0006284">
    <property type="term" value="P:base-excision repair"/>
    <property type="evidence" value="ECO:0007669"/>
    <property type="project" value="TreeGrafter"/>
</dbReference>
<dbReference type="PANTHER" id="PTHR22748">
    <property type="entry name" value="AP ENDONUCLEASE"/>
    <property type="match status" value="1"/>
</dbReference>
<dbReference type="PROSITE" id="PS51999">
    <property type="entry name" value="ZF_GRF"/>
    <property type="match status" value="1"/>
</dbReference>
<accession>A0AAV2SA91</accession>